<dbReference type="Gene3D" id="2.40.30.170">
    <property type="match status" value="1"/>
</dbReference>
<name>Q0ALE7_MARMM</name>
<keyword evidence="3" id="KW-0175">Coiled coil</keyword>
<feature type="domain" description="Multidrug resistance protein MdtA-like barrel-sandwich hybrid" evidence="5">
    <location>
        <begin position="59"/>
        <end position="224"/>
    </location>
</feature>
<comment type="subcellular location">
    <subcellularLocation>
        <location evidence="1">Cell envelope</location>
    </subcellularLocation>
</comment>
<feature type="domain" description="CusB-like beta-barrel" evidence="6">
    <location>
        <begin position="238"/>
        <end position="311"/>
    </location>
</feature>
<dbReference type="GO" id="GO:0030313">
    <property type="term" value="C:cell envelope"/>
    <property type="evidence" value="ECO:0007669"/>
    <property type="project" value="UniProtKB-SubCell"/>
</dbReference>
<evidence type="ECO:0000256" key="3">
    <source>
        <dbReference type="ARBA" id="ARBA00023054"/>
    </source>
</evidence>
<dbReference type="EMBL" id="CP000449">
    <property type="protein sequence ID" value="ABI66896.1"/>
    <property type="molecule type" value="Genomic_DNA"/>
</dbReference>
<comment type="similarity">
    <text evidence="2">Belongs to the membrane fusion protein (MFP) (TC 8.A.1) family.</text>
</comment>
<reference evidence="8 9" key="1">
    <citation type="submission" date="2006-08" db="EMBL/GenBank/DDBJ databases">
        <title>Complete sequence of Maricaulis maris MCS10.</title>
        <authorList>
            <consortium name="US DOE Joint Genome Institute"/>
            <person name="Copeland A."/>
            <person name="Lucas S."/>
            <person name="Lapidus A."/>
            <person name="Barry K."/>
            <person name="Detter J.C."/>
            <person name="Glavina del Rio T."/>
            <person name="Hammon N."/>
            <person name="Israni S."/>
            <person name="Dalin E."/>
            <person name="Tice H."/>
            <person name="Pitluck S."/>
            <person name="Saunders E."/>
            <person name="Brettin T."/>
            <person name="Bruce D."/>
            <person name="Han C."/>
            <person name="Tapia R."/>
            <person name="Gilna P."/>
            <person name="Schmutz J."/>
            <person name="Larimer F."/>
            <person name="Land M."/>
            <person name="Hauser L."/>
            <person name="Kyrpides N."/>
            <person name="Mikhailova N."/>
            <person name="Viollier P."/>
            <person name="Stephens C."/>
            <person name="Richardson P."/>
        </authorList>
    </citation>
    <scope>NUCLEOTIDE SEQUENCE [LARGE SCALE GENOMIC DNA]</scope>
    <source>
        <strain evidence="8 9">MCS10</strain>
    </source>
</reference>
<dbReference type="InterPro" id="IPR050465">
    <property type="entry name" value="UPF0194_transport"/>
</dbReference>
<dbReference type="Pfam" id="PF25954">
    <property type="entry name" value="Beta-barrel_RND_2"/>
    <property type="match status" value="1"/>
</dbReference>
<dbReference type="NCBIfam" id="TIGR01730">
    <property type="entry name" value="RND_mfp"/>
    <property type="match status" value="1"/>
</dbReference>
<accession>Q0ALE7</accession>
<feature type="domain" description="Multidrug resistance protein MdtA-like C-terminal permuted SH3" evidence="7">
    <location>
        <begin position="444"/>
        <end position="486"/>
    </location>
</feature>
<feature type="region of interest" description="Disordered" evidence="4">
    <location>
        <begin position="330"/>
        <end position="369"/>
    </location>
</feature>
<sequence precursor="true">MKRIWIGVVGLLVLAAAGWWWMSRGADGAGEIVIETHEVAEGEVRRIVSSSGAVRALVTVEVGSQLSGQIESLYADFNDSVEAGQVIAQLNPETYETRIREAEANRATAAATLALQRANRLTAVANARSAQQEYDRVRALFDRGISAQAALDNALTAQEAAQANLAVSDAQIRNAQAVLAQRDATLEGVQIDLERTTIRAPINGIVVDRAVDEGQTVAASLSAPTLFTIAQDLGQVQIDAQVDEADIGQIAEGQPVSFTVDAYQGLELTGVVEQIRLAPQTLSNVVTYTVVVSAANPGQRLLPGMTANMDIITGERTGVLTVPNSALRFRPSPALESRAQPVEAGGQRGGGPGGRPGGRGGPGGGRNPMAQMAEQLDLTADQQERAGAIFRQVFGRMAAAAQSGETPDRAAAQAEINRELQGVLTPEQMTRYREIQREMRETRNVTLWVLEADGTLAERRVRVGINDTQQTEVVGGQLQAGDAVITRAREVRE</sequence>
<dbReference type="PANTHER" id="PTHR32347:SF14">
    <property type="entry name" value="EFFLUX SYSTEM COMPONENT YKNX-RELATED"/>
    <property type="match status" value="1"/>
</dbReference>
<evidence type="ECO:0000256" key="1">
    <source>
        <dbReference type="ARBA" id="ARBA00004196"/>
    </source>
</evidence>
<dbReference type="Pfam" id="PF25917">
    <property type="entry name" value="BSH_RND"/>
    <property type="match status" value="1"/>
</dbReference>
<evidence type="ECO:0000313" key="8">
    <source>
        <dbReference type="EMBL" id="ABI66896.1"/>
    </source>
</evidence>
<gene>
    <name evidence="8" type="ordered locus">Mmar10_2610</name>
</gene>
<evidence type="ECO:0000313" key="9">
    <source>
        <dbReference type="Proteomes" id="UP000001964"/>
    </source>
</evidence>
<dbReference type="SUPFAM" id="SSF111369">
    <property type="entry name" value="HlyD-like secretion proteins"/>
    <property type="match status" value="2"/>
</dbReference>
<dbReference type="GO" id="GO:0022857">
    <property type="term" value="F:transmembrane transporter activity"/>
    <property type="evidence" value="ECO:0007669"/>
    <property type="project" value="InterPro"/>
</dbReference>
<protein>
    <submittedName>
        <fullName evidence="8">Efflux transporter, RND family, MFP subunit</fullName>
    </submittedName>
</protein>
<dbReference type="Gene3D" id="2.40.420.20">
    <property type="match status" value="1"/>
</dbReference>
<dbReference type="InterPro" id="IPR058625">
    <property type="entry name" value="MdtA-like_BSH"/>
</dbReference>
<dbReference type="GO" id="GO:1990195">
    <property type="term" value="C:macrolide transmembrane transporter complex"/>
    <property type="evidence" value="ECO:0007669"/>
    <property type="project" value="InterPro"/>
</dbReference>
<dbReference type="PANTHER" id="PTHR32347">
    <property type="entry name" value="EFFLUX SYSTEM COMPONENT YKNX-RELATED"/>
    <property type="match status" value="1"/>
</dbReference>
<evidence type="ECO:0000256" key="2">
    <source>
        <dbReference type="ARBA" id="ARBA00009477"/>
    </source>
</evidence>
<organism evidence="8 9">
    <name type="scientific">Maricaulis maris (strain MCS10)</name>
    <name type="common">Caulobacter maris</name>
    <dbReference type="NCBI Taxonomy" id="394221"/>
    <lineage>
        <taxon>Bacteria</taxon>
        <taxon>Pseudomonadati</taxon>
        <taxon>Pseudomonadota</taxon>
        <taxon>Alphaproteobacteria</taxon>
        <taxon>Maricaulales</taxon>
        <taxon>Maricaulaceae</taxon>
        <taxon>Maricaulis</taxon>
    </lineage>
</organism>
<dbReference type="InterPro" id="IPR030190">
    <property type="entry name" value="MacA_alpha-hairpin_sf"/>
</dbReference>
<keyword evidence="9" id="KW-1185">Reference proteome</keyword>
<dbReference type="InterPro" id="IPR058627">
    <property type="entry name" value="MdtA-like_C"/>
</dbReference>
<dbReference type="AlphaFoldDB" id="Q0ALE7"/>
<dbReference type="GO" id="GO:0019898">
    <property type="term" value="C:extrinsic component of membrane"/>
    <property type="evidence" value="ECO:0007669"/>
    <property type="project" value="InterPro"/>
</dbReference>
<evidence type="ECO:0000259" key="5">
    <source>
        <dbReference type="Pfam" id="PF25917"/>
    </source>
</evidence>
<feature type="compositionally biased region" description="Gly residues" evidence="4">
    <location>
        <begin position="346"/>
        <end position="366"/>
    </location>
</feature>
<dbReference type="STRING" id="394221.Mmar10_2610"/>
<dbReference type="Gene3D" id="2.40.50.100">
    <property type="match status" value="1"/>
</dbReference>
<dbReference type="GO" id="GO:1990961">
    <property type="term" value="P:xenobiotic detoxification by transmembrane export across the plasma membrane"/>
    <property type="evidence" value="ECO:0007669"/>
    <property type="project" value="InterPro"/>
</dbReference>
<dbReference type="KEGG" id="mmr:Mmar10_2610"/>
<dbReference type="InterPro" id="IPR058792">
    <property type="entry name" value="Beta-barrel_RND_2"/>
</dbReference>
<dbReference type="InterPro" id="IPR006143">
    <property type="entry name" value="RND_pump_MFP"/>
</dbReference>
<dbReference type="Pfam" id="PF25967">
    <property type="entry name" value="RND-MFP_C"/>
    <property type="match status" value="1"/>
</dbReference>
<evidence type="ECO:0000259" key="7">
    <source>
        <dbReference type="Pfam" id="PF25967"/>
    </source>
</evidence>
<evidence type="ECO:0000259" key="6">
    <source>
        <dbReference type="Pfam" id="PF25954"/>
    </source>
</evidence>
<dbReference type="Gene3D" id="6.10.140.1990">
    <property type="match status" value="1"/>
</dbReference>
<evidence type="ECO:0000256" key="4">
    <source>
        <dbReference type="SAM" id="MobiDB-lite"/>
    </source>
</evidence>
<dbReference type="HOGENOM" id="CLU_018816_14_1_5"/>
<dbReference type="RefSeq" id="WP_011644540.1">
    <property type="nucleotide sequence ID" value="NC_008347.1"/>
</dbReference>
<dbReference type="Proteomes" id="UP000001964">
    <property type="component" value="Chromosome"/>
</dbReference>
<proteinExistence type="inferred from homology"/>
<dbReference type="eggNOG" id="COG0845">
    <property type="taxonomic scope" value="Bacteria"/>
</dbReference>